<comment type="function">
    <text evidence="2">Allows the formation of correctly charged Asn-tRNA(Asn) or Gln-tRNA(Gln) through the transamidation of misacylated Asp-tRNA(Asn) or Glu-tRNA(Gln) in organisms which lack either or both of asparaginyl-tRNA or glutaminyl-tRNA synthetases. The reaction takes place in the presence of glutamine and ATP through an activated phospho-Asp-tRNA(Asn) or phospho-Glu-tRNA(Gln).</text>
</comment>
<dbReference type="EC" id="6.3.5.-" evidence="2"/>
<dbReference type="InterPro" id="IPR003837">
    <property type="entry name" value="GatC"/>
</dbReference>
<dbReference type="AlphaFoldDB" id="A0A8D5FQT3"/>
<proteinExistence type="inferred from homology"/>
<dbReference type="GO" id="GO:0005524">
    <property type="term" value="F:ATP binding"/>
    <property type="evidence" value="ECO:0007669"/>
    <property type="project" value="UniProtKB-KW"/>
</dbReference>
<reference evidence="3" key="1">
    <citation type="submission" date="2020-09" db="EMBL/GenBank/DDBJ databases">
        <title>Desulfogranum mesoprofundum gen. nov., sp. nov., a novel mesophilic, sulfate-reducing chemolithoautotroph isolated from a deep-sea hydrothermal vent chimney in the Suiyo Seamount.</title>
        <authorList>
            <person name="Hashimoto Y."/>
            <person name="Nakagawa S."/>
        </authorList>
    </citation>
    <scope>NUCLEOTIDE SEQUENCE</scope>
    <source>
        <strain evidence="3">KT2</strain>
    </source>
</reference>
<dbReference type="GO" id="GO:0006450">
    <property type="term" value="P:regulation of translational fidelity"/>
    <property type="evidence" value="ECO:0007669"/>
    <property type="project" value="InterPro"/>
</dbReference>
<keyword evidence="4" id="KW-1185">Reference proteome</keyword>
<dbReference type="GO" id="GO:0070681">
    <property type="term" value="P:glutaminyl-tRNAGln biosynthesis via transamidation"/>
    <property type="evidence" value="ECO:0007669"/>
    <property type="project" value="TreeGrafter"/>
</dbReference>
<dbReference type="HAMAP" id="MF_00122">
    <property type="entry name" value="GatC"/>
    <property type="match status" value="1"/>
</dbReference>
<name>A0A8D5FQT3_9BACT</name>
<dbReference type="GO" id="GO:0006412">
    <property type="term" value="P:translation"/>
    <property type="evidence" value="ECO:0007669"/>
    <property type="project" value="UniProtKB-UniRule"/>
</dbReference>
<comment type="similarity">
    <text evidence="2">Belongs to the GatC family.</text>
</comment>
<dbReference type="PANTHER" id="PTHR15004:SF0">
    <property type="entry name" value="GLUTAMYL-TRNA(GLN) AMIDOTRANSFERASE SUBUNIT C, MITOCHONDRIAL"/>
    <property type="match status" value="1"/>
</dbReference>
<organism evidence="3 4">
    <name type="scientific">Desulfomarina profundi</name>
    <dbReference type="NCBI Taxonomy" id="2772557"/>
    <lineage>
        <taxon>Bacteria</taxon>
        <taxon>Pseudomonadati</taxon>
        <taxon>Thermodesulfobacteriota</taxon>
        <taxon>Desulfobulbia</taxon>
        <taxon>Desulfobulbales</taxon>
        <taxon>Desulfobulbaceae</taxon>
        <taxon>Desulfomarina</taxon>
    </lineage>
</organism>
<comment type="catalytic activity">
    <reaction evidence="2">
        <text>L-glutamyl-tRNA(Gln) + L-glutamine + ATP + H2O = L-glutaminyl-tRNA(Gln) + L-glutamate + ADP + phosphate + H(+)</text>
        <dbReference type="Rhea" id="RHEA:17521"/>
        <dbReference type="Rhea" id="RHEA-COMP:9681"/>
        <dbReference type="Rhea" id="RHEA-COMP:9684"/>
        <dbReference type="ChEBI" id="CHEBI:15377"/>
        <dbReference type="ChEBI" id="CHEBI:15378"/>
        <dbReference type="ChEBI" id="CHEBI:29985"/>
        <dbReference type="ChEBI" id="CHEBI:30616"/>
        <dbReference type="ChEBI" id="CHEBI:43474"/>
        <dbReference type="ChEBI" id="CHEBI:58359"/>
        <dbReference type="ChEBI" id="CHEBI:78520"/>
        <dbReference type="ChEBI" id="CHEBI:78521"/>
        <dbReference type="ChEBI" id="CHEBI:456216"/>
    </reaction>
</comment>
<keyword evidence="2" id="KW-0648">Protein biosynthesis</keyword>
<evidence type="ECO:0000313" key="3">
    <source>
        <dbReference type="EMBL" id="BCL62714.1"/>
    </source>
</evidence>
<dbReference type="RefSeq" id="WP_228855045.1">
    <property type="nucleotide sequence ID" value="NZ_AP024086.1"/>
</dbReference>
<dbReference type="Pfam" id="PF02686">
    <property type="entry name" value="GatC"/>
    <property type="match status" value="1"/>
</dbReference>
<dbReference type="EMBL" id="AP024086">
    <property type="protein sequence ID" value="BCL62714.1"/>
    <property type="molecule type" value="Genomic_DNA"/>
</dbReference>
<sequence>MKKISKKEVEHIVHLARLTLDKGELEKVTVQLDTILSYVEKLDELETSDVEPTTHVFSVCNAFRDDVVSKSLPREKALVNAPRQDGESFHVPKII</sequence>
<dbReference type="Proteomes" id="UP000826725">
    <property type="component" value="Chromosome"/>
</dbReference>
<dbReference type="GO" id="GO:0050567">
    <property type="term" value="F:glutaminyl-tRNA synthase (glutamine-hydrolyzing) activity"/>
    <property type="evidence" value="ECO:0007669"/>
    <property type="project" value="UniProtKB-UniRule"/>
</dbReference>
<accession>A0A8D5FQT3</accession>
<dbReference type="PANTHER" id="PTHR15004">
    <property type="entry name" value="GLUTAMYL-TRNA(GLN) AMIDOTRANSFERASE SUBUNIT C, MITOCHONDRIAL"/>
    <property type="match status" value="1"/>
</dbReference>
<dbReference type="NCBIfam" id="TIGR00135">
    <property type="entry name" value="gatC"/>
    <property type="match status" value="1"/>
</dbReference>
<evidence type="ECO:0000256" key="2">
    <source>
        <dbReference type="HAMAP-Rule" id="MF_00122"/>
    </source>
</evidence>
<evidence type="ECO:0000256" key="1">
    <source>
        <dbReference type="ARBA" id="ARBA00022840"/>
    </source>
</evidence>
<keyword evidence="2" id="KW-0436">Ligase</keyword>
<dbReference type="KEGG" id="dbk:DGMP_34070"/>
<keyword evidence="2" id="KW-0547">Nucleotide-binding</keyword>
<evidence type="ECO:0000313" key="4">
    <source>
        <dbReference type="Proteomes" id="UP000826725"/>
    </source>
</evidence>
<protein>
    <recommendedName>
        <fullName evidence="2">Aspartyl/glutamyl-tRNA(Asn/Gln) amidotransferase subunit C</fullName>
        <shortName evidence="2">Asp/Glu-ADT subunit C</shortName>
        <ecNumber evidence="2">6.3.5.-</ecNumber>
    </recommendedName>
</protein>
<comment type="subunit">
    <text evidence="2">Heterotrimer of A, B and C subunits.</text>
</comment>
<comment type="catalytic activity">
    <reaction evidence="2">
        <text>L-aspartyl-tRNA(Asn) + L-glutamine + ATP + H2O = L-asparaginyl-tRNA(Asn) + L-glutamate + ADP + phosphate + 2 H(+)</text>
        <dbReference type="Rhea" id="RHEA:14513"/>
        <dbReference type="Rhea" id="RHEA-COMP:9674"/>
        <dbReference type="Rhea" id="RHEA-COMP:9677"/>
        <dbReference type="ChEBI" id="CHEBI:15377"/>
        <dbReference type="ChEBI" id="CHEBI:15378"/>
        <dbReference type="ChEBI" id="CHEBI:29985"/>
        <dbReference type="ChEBI" id="CHEBI:30616"/>
        <dbReference type="ChEBI" id="CHEBI:43474"/>
        <dbReference type="ChEBI" id="CHEBI:58359"/>
        <dbReference type="ChEBI" id="CHEBI:78515"/>
        <dbReference type="ChEBI" id="CHEBI:78516"/>
        <dbReference type="ChEBI" id="CHEBI:456216"/>
    </reaction>
</comment>
<keyword evidence="1 2" id="KW-0067">ATP-binding</keyword>
<gene>
    <name evidence="2 3" type="primary">gatC</name>
    <name evidence="3" type="ORF">DGMP_34070</name>
</gene>